<evidence type="ECO:0000256" key="3">
    <source>
        <dbReference type="ARBA" id="ARBA00022723"/>
    </source>
</evidence>
<dbReference type="InterPro" id="IPR009056">
    <property type="entry name" value="Cyt_c-like_dom"/>
</dbReference>
<dbReference type="SUPFAM" id="SSF46626">
    <property type="entry name" value="Cytochrome c"/>
    <property type="match status" value="2"/>
</dbReference>
<dbReference type="RefSeq" id="WP_064781410.1">
    <property type="nucleotide sequence ID" value="NZ_JPVZ01000005.1"/>
</dbReference>
<proteinExistence type="predicted"/>
<keyword evidence="4" id="KW-0249">Electron transport</keyword>
<evidence type="ECO:0000256" key="5">
    <source>
        <dbReference type="ARBA" id="ARBA00023004"/>
    </source>
</evidence>
<dbReference type="PRINTS" id="PR00604">
    <property type="entry name" value="CYTCHRMECIAB"/>
</dbReference>
<protein>
    <submittedName>
        <fullName evidence="9">MFS transporter</fullName>
    </submittedName>
</protein>
<keyword evidence="5 6" id="KW-0408">Iron</keyword>
<evidence type="ECO:0000256" key="4">
    <source>
        <dbReference type="ARBA" id="ARBA00022982"/>
    </source>
</evidence>
<dbReference type="Gene3D" id="1.10.760.10">
    <property type="entry name" value="Cytochrome c-like domain"/>
    <property type="match status" value="2"/>
</dbReference>
<sequence length="366" mass="39135">MSKFLKFTASIVLLGAAWATSANAQDADAGEKVFRKCAACHAVGEGAKNKVGPELNEIFGRVAGSLEDFKYSKAMTKAGEEGLVWDHDSLTEYLAKPRDYVKGTKMAFAGLKKDDEIANVIAYLATFSESAEQAAAEPDSAPAAAPVETASTAEPAVNAADAVIPEHGVYHLGREALPEEVAAWDIDVRPDGVGLPFGSGTVADGGVLYDENCAVCHGVFGEGEGRWPVLSGGFDTLTADRPVKTIGSYWPFASTIFDYVHRAMPFGNARSLSADQTYAITAYLLYLNDIVTEEDFELSNETFSEISLPNEENFYPDDRLEEANFATNVEPCMENCGDGPAEIVMRARVLDVTPDGDEENGAGGID</sequence>
<keyword evidence="2 6" id="KW-0349">Heme</keyword>
<organism evidence="9 10">
    <name type="scientific">Thalassospira tepidiphila MCCC 1A03514</name>
    <dbReference type="NCBI Taxonomy" id="1177930"/>
    <lineage>
        <taxon>Bacteria</taxon>
        <taxon>Pseudomonadati</taxon>
        <taxon>Pseudomonadota</taxon>
        <taxon>Alphaproteobacteria</taxon>
        <taxon>Rhodospirillales</taxon>
        <taxon>Thalassospiraceae</taxon>
        <taxon>Thalassospira</taxon>
    </lineage>
</organism>
<dbReference type="Proteomes" id="UP000094009">
    <property type="component" value="Unassembled WGS sequence"/>
</dbReference>
<evidence type="ECO:0000313" key="10">
    <source>
        <dbReference type="Proteomes" id="UP000094009"/>
    </source>
</evidence>
<evidence type="ECO:0000256" key="1">
    <source>
        <dbReference type="ARBA" id="ARBA00022448"/>
    </source>
</evidence>
<reference evidence="9 10" key="1">
    <citation type="submission" date="2014-07" db="EMBL/GenBank/DDBJ databases">
        <title>Draft genome sequence of Thalassospira tepidiphila 1-1B.</title>
        <authorList>
            <person name="Lai Q."/>
            <person name="Shao Z."/>
        </authorList>
    </citation>
    <scope>NUCLEOTIDE SEQUENCE [LARGE SCALE GENOMIC DNA]</scope>
    <source>
        <strain evidence="9 10">MCCC 1A03514</strain>
    </source>
</reference>
<gene>
    <name evidence="9" type="ORF">TH4_13170</name>
</gene>
<dbReference type="Pfam" id="PF00034">
    <property type="entry name" value="Cytochrom_C"/>
    <property type="match status" value="2"/>
</dbReference>
<keyword evidence="3 6" id="KW-0479">Metal-binding</keyword>
<feature type="signal peptide" evidence="7">
    <location>
        <begin position="1"/>
        <end position="24"/>
    </location>
</feature>
<feature type="chain" id="PRO_5032335870" evidence="7">
    <location>
        <begin position="25"/>
        <end position="366"/>
    </location>
</feature>
<evidence type="ECO:0000256" key="7">
    <source>
        <dbReference type="SAM" id="SignalP"/>
    </source>
</evidence>
<dbReference type="GO" id="GO:0046872">
    <property type="term" value="F:metal ion binding"/>
    <property type="evidence" value="ECO:0007669"/>
    <property type="project" value="UniProtKB-KW"/>
</dbReference>
<dbReference type="InterPro" id="IPR036909">
    <property type="entry name" value="Cyt_c-like_dom_sf"/>
</dbReference>
<dbReference type="GO" id="GO:0009055">
    <property type="term" value="F:electron transfer activity"/>
    <property type="evidence" value="ECO:0007669"/>
    <property type="project" value="InterPro"/>
</dbReference>
<evidence type="ECO:0000313" key="9">
    <source>
        <dbReference type="EMBL" id="OAZ09399.1"/>
    </source>
</evidence>
<comment type="caution">
    <text evidence="9">The sequence shown here is derived from an EMBL/GenBank/DDBJ whole genome shotgun (WGS) entry which is preliminary data.</text>
</comment>
<accession>A0A853KZL7</accession>
<dbReference type="GO" id="GO:0020037">
    <property type="term" value="F:heme binding"/>
    <property type="evidence" value="ECO:0007669"/>
    <property type="project" value="InterPro"/>
</dbReference>
<dbReference type="AlphaFoldDB" id="A0A853KZL7"/>
<keyword evidence="7" id="KW-0732">Signal</keyword>
<feature type="domain" description="Cytochrome c" evidence="8">
    <location>
        <begin position="200"/>
        <end position="288"/>
    </location>
</feature>
<evidence type="ECO:0000256" key="6">
    <source>
        <dbReference type="PROSITE-ProRule" id="PRU00433"/>
    </source>
</evidence>
<dbReference type="PANTHER" id="PTHR11961">
    <property type="entry name" value="CYTOCHROME C"/>
    <property type="match status" value="1"/>
</dbReference>
<evidence type="ECO:0000259" key="8">
    <source>
        <dbReference type="PROSITE" id="PS51007"/>
    </source>
</evidence>
<name>A0A853KZL7_9PROT</name>
<dbReference type="EMBL" id="JPVZ01000005">
    <property type="protein sequence ID" value="OAZ09399.1"/>
    <property type="molecule type" value="Genomic_DNA"/>
</dbReference>
<keyword evidence="1" id="KW-0813">Transport</keyword>
<dbReference type="PROSITE" id="PS51007">
    <property type="entry name" value="CYTC"/>
    <property type="match status" value="2"/>
</dbReference>
<evidence type="ECO:0000256" key="2">
    <source>
        <dbReference type="ARBA" id="ARBA00022617"/>
    </source>
</evidence>
<dbReference type="InterPro" id="IPR002327">
    <property type="entry name" value="Cyt_c_1A/1B"/>
</dbReference>
<feature type="domain" description="Cytochrome c" evidence="8">
    <location>
        <begin position="25"/>
        <end position="128"/>
    </location>
</feature>